<reference evidence="1 2" key="1">
    <citation type="journal article" date="2018" name="Front. Plant Sci.">
        <title>Red Clover (Trifolium pratense) and Zigzag Clover (T. medium) - A Picture of Genomic Similarities and Differences.</title>
        <authorList>
            <person name="Dluhosova J."/>
            <person name="Istvanek J."/>
            <person name="Nedelnik J."/>
            <person name="Repkova J."/>
        </authorList>
    </citation>
    <scope>NUCLEOTIDE SEQUENCE [LARGE SCALE GENOMIC DNA]</scope>
    <source>
        <strain evidence="2">cv. 10/8</strain>
        <tissue evidence="1">Leaf</tissue>
    </source>
</reference>
<keyword evidence="2" id="KW-1185">Reference proteome</keyword>
<gene>
    <name evidence="1" type="ORF">A2U01_0003333</name>
</gene>
<dbReference type="Proteomes" id="UP000265520">
    <property type="component" value="Unassembled WGS sequence"/>
</dbReference>
<organism evidence="1 2">
    <name type="scientific">Trifolium medium</name>
    <dbReference type="NCBI Taxonomy" id="97028"/>
    <lineage>
        <taxon>Eukaryota</taxon>
        <taxon>Viridiplantae</taxon>
        <taxon>Streptophyta</taxon>
        <taxon>Embryophyta</taxon>
        <taxon>Tracheophyta</taxon>
        <taxon>Spermatophyta</taxon>
        <taxon>Magnoliopsida</taxon>
        <taxon>eudicotyledons</taxon>
        <taxon>Gunneridae</taxon>
        <taxon>Pentapetalae</taxon>
        <taxon>rosids</taxon>
        <taxon>fabids</taxon>
        <taxon>Fabales</taxon>
        <taxon>Fabaceae</taxon>
        <taxon>Papilionoideae</taxon>
        <taxon>50 kb inversion clade</taxon>
        <taxon>NPAAA clade</taxon>
        <taxon>Hologalegina</taxon>
        <taxon>IRL clade</taxon>
        <taxon>Trifolieae</taxon>
        <taxon>Trifolium</taxon>
    </lineage>
</organism>
<sequence>MDTNVGVEIVPDNALNAGSHNQDCARKDDQMCILENKTNFGVEMPESRLNDVAVPSEQGAVFGTLCGVIVWIRIEISLIEAEASL</sequence>
<accession>A0A392M5B3</accession>
<comment type="caution">
    <text evidence="1">The sequence shown here is derived from an EMBL/GenBank/DDBJ whole genome shotgun (WGS) entry which is preliminary data.</text>
</comment>
<name>A0A392M5B3_9FABA</name>
<dbReference type="AlphaFoldDB" id="A0A392M5B3"/>
<dbReference type="EMBL" id="LXQA010003805">
    <property type="protein sequence ID" value="MCH82525.1"/>
    <property type="molecule type" value="Genomic_DNA"/>
</dbReference>
<proteinExistence type="predicted"/>
<protein>
    <submittedName>
        <fullName evidence="1">Uncharacterized protein</fullName>
    </submittedName>
</protein>
<evidence type="ECO:0000313" key="2">
    <source>
        <dbReference type="Proteomes" id="UP000265520"/>
    </source>
</evidence>
<evidence type="ECO:0000313" key="1">
    <source>
        <dbReference type="EMBL" id="MCH82525.1"/>
    </source>
</evidence>